<keyword evidence="4" id="KW-0813">Transport</keyword>
<dbReference type="GeneID" id="6081115"/>
<feature type="domain" description="Autophagy-related protein 11 C-terminal" evidence="6">
    <location>
        <begin position="93"/>
        <end position="204"/>
    </location>
</feature>
<evidence type="ECO:0000256" key="4">
    <source>
        <dbReference type="RuleBase" id="RU367075"/>
    </source>
</evidence>
<keyword evidence="4" id="KW-0653">Protein transport</keyword>
<dbReference type="GO" id="GO:0034045">
    <property type="term" value="C:phagophore assembly site membrane"/>
    <property type="evidence" value="ECO:0007669"/>
    <property type="project" value="UniProtKB-SubCell"/>
</dbReference>
<evidence type="ECO:0000256" key="3">
    <source>
        <dbReference type="ARBA" id="ARBA00023054"/>
    </source>
</evidence>
<evidence type="ECO:0000259" key="6">
    <source>
        <dbReference type="Pfam" id="PF10377"/>
    </source>
</evidence>
<keyword evidence="8" id="KW-1185">Reference proteome</keyword>
<keyword evidence="2 4" id="KW-0072">Autophagy</keyword>
<dbReference type="Pfam" id="PF10377">
    <property type="entry name" value="ATG11"/>
    <property type="match status" value="1"/>
</dbReference>
<feature type="compositionally biased region" description="Polar residues" evidence="5">
    <location>
        <begin position="264"/>
        <end position="277"/>
    </location>
</feature>
<dbReference type="STRING" id="486041.B0DNC3"/>
<dbReference type="InParanoid" id="B0DNC3"/>
<protein>
    <recommendedName>
        <fullName evidence="4">Autophagy-related protein 11</fullName>
    </recommendedName>
</protein>
<dbReference type="GO" id="GO:1990316">
    <property type="term" value="C:Atg1/ULK1 kinase complex"/>
    <property type="evidence" value="ECO:0007669"/>
    <property type="project" value="TreeGrafter"/>
</dbReference>
<evidence type="ECO:0000256" key="2">
    <source>
        <dbReference type="ARBA" id="ARBA00023006"/>
    </source>
</evidence>
<dbReference type="PANTHER" id="PTHR13222:SF1">
    <property type="entry name" value="RB1-INDUCIBLE COILED-COIL PROTEIN 1"/>
    <property type="match status" value="1"/>
</dbReference>
<dbReference type="AlphaFoldDB" id="B0DNC3"/>
<evidence type="ECO:0000256" key="5">
    <source>
        <dbReference type="SAM" id="MobiDB-lite"/>
    </source>
</evidence>
<feature type="compositionally biased region" description="Polar residues" evidence="5">
    <location>
        <begin position="349"/>
        <end position="362"/>
    </location>
</feature>
<organism evidence="8">
    <name type="scientific">Laccaria bicolor (strain S238N-H82 / ATCC MYA-4686)</name>
    <name type="common">Bicoloured deceiver</name>
    <name type="synonym">Laccaria laccata var. bicolor</name>
    <dbReference type="NCBI Taxonomy" id="486041"/>
    <lineage>
        <taxon>Eukaryota</taxon>
        <taxon>Fungi</taxon>
        <taxon>Dikarya</taxon>
        <taxon>Basidiomycota</taxon>
        <taxon>Agaricomycotina</taxon>
        <taxon>Agaricomycetes</taxon>
        <taxon>Agaricomycetidae</taxon>
        <taxon>Agaricales</taxon>
        <taxon>Agaricineae</taxon>
        <taxon>Hydnangiaceae</taxon>
        <taxon>Laccaria</taxon>
    </lineage>
</organism>
<dbReference type="GO" id="GO:0000422">
    <property type="term" value="P:autophagy of mitochondrion"/>
    <property type="evidence" value="ECO:0007669"/>
    <property type="project" value="TreeGrafter"/>
</dbReference>
<dbReference type="GO" id="GO:0034517">
    <property type="term" value="P:ribophagy"/>
    <property type="evidence" value="ECO:0007669"/>
    <property type="project" value="TreeGrafter"/>
</dbReference>
<dbReference type="GO" id="GO:0005774">
    <property type="term" value="C:vacuolar membrane"/>
    <property type="evidence" value="ECO:0007669"/>
    <property type="project" value="UniProtKB-SubCell"/>
</dbReference>
<dbReference type="KEGG" id="lbc:LACBIDRAFT_306572"/>
<dbReference type="OrthoDB" id="447953at2759"/>
<reference evidence="7 8" key="1">
    <citation type="journal article" date="2008" name="Nature">
        <title>The genome of Laccaria bicolor provides insights into mycorrhizal symbiosis.</title>
        <authorList>
            <person name="Martin F."/>
            <person name="Aerts A."/>
            <person name="Ahren D."/>
            <person name="Brun A."/>
            <person name="Danchin E.G.J."/>
            <person name="Duchaussoy F."/>
            <person name="Gibon J."/>
            <person name="Kohler A."/>
            <person name="Lindquist E."/>
            <person name="Pereda V."/>
            <person name="Salamov A."/>
            <person name="Shapiro H.J."/>
            <person name="Wuyts J."/>
            <person name="Blaudez D."/>
            <person name="Buee M."/>
            <person name="Brokstein P."/>
            <person name="Canbaeck B."/>
            <person name="Cohen D."/>
            <person name="Courty P.E."/>
            <person name="Coutinho P.M."/>
            <person name="Delaruelle C."/>
            <person name="Detter J.C."/>
            <person name="Deveau A."/>
            <person name="DiFazio S."/>
            <person name="Duplessis S."/>
            <person name="Fraissinet-Tachet L."/>
            <person name="Lucic E."/>
            <person name="Frey-Klett P."/>
            <person name="Fourrey C."/>
            <person name="Feussner I."/>
            <person name="Gay G."/>
            <person name="Grimwood J."/>
            <person name="Hoegger P.J."/>
            <person name="Jain P."/>
            <person name="Kilaru S."/>
            <person name="Labbe J."/>
            <person name="Lin Y.C."/>
            <person name="Legue V."/>
            <person name="Le Tacon F."/>
            <person name="Marmeisse R."/>
            <person name="Melayah D."/>
            <person name="Montanini B."/>
            <person name="Muratet M."/>
            <person name="Nehls U."/>
            <person name="Niculita-Hirzel H."/>
            <person name="Oudot-Le Secq M.P."/>
            <person name="Peter M."/>
            <person name="Quesneville H."/>
            <person name="Rajashekar B."/>
            <person name="Reich M."/>
            <person name="Rouhier N."/>
            <person name="Schmutz J."/>
            <person name="Yin T."/>
            <person name="Chalot M."/>
            <person name="Henrissat B."/>
            <person name="Kuees U."/>
            <person name="Lucas S."/>
            <person name="Van de Peer Y."/>
            <person name="Podila G.K."/>
            <person name="Polle A."/>
            <person name="Pukkila P.J."/>
            <person name="Richardson P.M."/>
            <person name="Rouze P."/>
            <person name="Sanders I.R."/>
            <person name="Stajich J.E."/>
            <person name="Tunlid A."/>
            <person name="Tuskan G."/>
            <person name="Grigoriev I.V."/>
        </authorList>
    </citation>
    <scope>NUCLEOTIDE SEQUENCE [LARGE SCALE GENOMIC DNA]</scope>
    <source>
        <strain evidence="8">S238N-H82 / ATCC MYA-4686</strain>
    </source>
</reference>
<gene>
    <name evidence="7" type="ORF">LACBIDRAFT_306572</name>
</gene>
<dbReference type="HOGENOM" id="CLU_716790_0_0_1"/>
<evidence type="ECO:0000313" key="7">
    <source>
        <dbReference type="EMBL" id="EDR03844.1"/>
    </source>
</evidence>
<dbReference type="InterPro" id="IPR019460">
    <property type="entry name" value="Atg11_C"/>
</dbReference>
<dbReference type="RefSeq" id="XP_001885412.1">
    <property type="nucleotide sequence ID" value="XM_001885377.1"/>
</dbReference>
<sequence length="402" mass="44026">MENGNRLIAQILDVAICFRNSHVKALQTGQAVSSHPASKHANTLAESTTFSPGLLRIRQQHDKPSPIDPSDPAAALEILRELDHDVFLEAVAKTGSTIRKWQKQCKEYRERAKGKISFRNFAKGDLAMFLPTRNSRNLGLRSMVVSFPHYFLQATGHLAERLKTREWIVAWITSITEWVVNQQDQTSNPYGLGEGVKYYMLEVEDWAQPSGNKRWASGRKATSENDSSGSPANGRLGNKAVPPPELEVQDTRPANSHLFPVRTRANSSPTARPSSLSRLLAQASVENGAENPTESLPDDEIPPPELRASSPSPLPSPAVSPLAPSSPPQVIGSLPQHVPGVHTPLRPNSCASRLSSTSLQTRDTPFKSLCTLQPAIVGPPAPPHDALLTQLRRSYSKQNPRQ</sequence>
<keyword evidence="3" id="KW-0175">Coiled coil</keyword>
<dbReference type="GO" id="GO:0061709">
    <property type="term" value="P:reticulophagy"/>
    <property type="evidence" value="ECO:0007669"/>
    <property type="project" value="TreeGrafter"/>
</dbReference>
<dbReference type="Proteomes" id="UP000001194">
    <property type="component" value="Unassembled WGS sequence"/>
</dbReference>
<comment type="function">
    <text evidence="4">Involved in cytoplasm to vacuole transport (Cvt), pexophagy, mitophagy and nucleophagy. Recruits mitochondria for their selective degradation via autophagy (mitophagy) during starvation. Works as scaffold proteins that recruit ATG proteins to the pre-autophagosome (PAS), the site of vesicle/autophagosome formation. Required for the Cvt vesicles completion.</text>
</comment>
<evidence type="ECO:0000313" key="8">
    <source>
        <dbReference type="Proteomes" id="UP000001194"/>
    </source>
</evidence>
<keyword evidence="4" id="KW-0926">Vacuole</keyword>
<keyword evidence="4" id="KW-0472">Membrane</keyword>
<dbReference type="GO" id="GO:1903599">
    <property type="term" value="P:positive regulation of autophagy of mitochondrion"/>
    <property type="evidence" value="ECO:0007669"/>
    <property type="project" value="UniProtKB-UniRule"/>
</dbReference>
<dbReference type="EMBL" id="DS547121">
    <property type="protein sequence ID" value="EDR03844.1"/>
    <property type="molecule type" value="Genomic_DNA"/>
</dbReference>
<dbReference type="InterPro" id="IPR040040">
    <property type="entry name" value="ATG11"/>
</dbReference>
<dbReference type="GO" id="GO:0034727">
    <property type="term" value="P:piecemeal microautophagy of the nucleus"/>
    <property type="evidence" value="ECO:0007669"/>
    <property type="project" value="TreeGrafter"/>
</dbReference>
<name>B0DNC3_LACBS</name>
<dbReference type="PANTHER" id="PTHR13222">
    <property type="entry name" value="RB1-INDUCIBLE COILED-COIL"/>
    <property type="match status" value="1"/>
</dbReference>
<accession>B0DNC3</accession>
<comment type="subunit">
    <text evidence="4">Homodimer.</text>
</comment>
<dbReference type="GO" id="GO:0015031">
    <property type="term" value="P:protein transport"/>
    <property type="evidence" value="ECO:0007669"/>
    <property type="project" value="UniProtKB-KW"/>
</dbReference>
<comment type="subcellular location">
    <subcellularLocation>
        <location evidence="4">Preautophagosomal structure membrane</location>
        <topology evidence="4">Peripheral membrane protein</topology>
    </subcellularLocation>
    <subcellularLocation>
        <location evidence="4">Vacuole membrane</location>
        <topology evidence="4">Peripheral membrane protein</topology>
    </subcellularLocation>
    <text evidence="4">During pexophagy, accumulates in the vacuolar membrane region, where the peroxisomes contact the vacuole.</text>
</comment>
<feature type="region of interest" description="Disordered" evidence="5">
    <location>
        <begin position="210"/>
        <end position="362"/>
    </location>
</feature>
<dbReference type="GO" id="GO:0019901">
    <property type="term" value="F:protein kinase binding"/>
    <property type="evidence" value="ECO:0007669"/>
    <property type="project" value="TreeGrafter"/>
</dbReference>
<comment type="similarity">
    <text evidence="1 4">Belongs to the ATG11 family.</text>
</comment>
<dbReference type="GO" id="GO:0060090">
    <property type="term" value="F:molecular adaptor activity"/>
    <property type="evidence" value="ECO:0007669"/>
    <property type="project" value="TreeGrafter"/>
</dbReference>
<dbReference type="GO" id="GO:0000045">
    <property type="term" value="P:autophagosome assembly"/>
    <property type="evidence" value="ECO:0007669"/>
    <property type="project" value="UniProtKB-UniRule"/>
</dbReference>
<proteinExistence type="inferred from homology"/>
<evidence type="ECO:0000256" key="1">
    <source>
        <dbReference type="ARBA" id="ARBA00009729"/>
    </source>
</evidence>